<dbReference type="Proteomes" id="UP000182063">
    <property type="component" value="Chromosome"/>
</dbReference>
<sequence length="118" mass="12560">MALLTRNAILSADDLPTKDVPVPEWGGTVRVRSLMARDRDAIDAALHDARKDNSDEPLNLRAMYAAAGIVDEKGVQLFSLDDVEALGAKSGAALDRVYSAITELNRIGPGEVDKAAGE</sequence>
<accession>A0A1L3ZT98</accession>
<gene>
    <name evidence="1" type="ORF">BSL82_05670</name>
</gene>
<dbReference type="OrthoDB" id="7584736at2"/>
<dbReference type="Gene3D" id="3.30.2220.20">
    <property type="entry name" value="Phage tail assembly chaperone gp13-like"/>
    <property type="match status" value="1"/>
</dbReference>
<dbReference type="STRING" id="1921510.BSL82_05670"/>
<evidence type="ECO:0000313" key="2">
    <source>
        <dbReference type="Proteomes" id="UP000182063"/>
    </source>
</evidence>
<organism evidence="1 2">
    <name type="scientific">Tardibacter chloracetimidivorans</name>
    <dbReference type="NCBI Taxonomy" id="1921510"/>
    <lineage>
        <taxon>Bacteria</taxon>
        <taxon>Pseudomonadati</taxon>
        <taxon>Pseudomonadota</taxon>
        <taxon>Alphaproteobacteria</taxon>
        <taxon>Sphingomonadales</taxon>
        <taxon>Sphingomonadaceae</taxon>
        <taxon>Tardibacter</taxon>
    </lineage>
</organism>
<evidence type="ECO:0000313" key="1">
    <source>
        <dbReference type="EMBL" id="API58861.1"/>
    </source>
</evidence>
<proteinExistence type="predicted"/>
<dbReference type="EMBL" id="CP018221">
    <property type="protein sequence ID" value="API58861.1"/>
    <property type="molecule type" value="Genomic_DNA"/>
</dbReference>
<dbReference type="InterPro" id="IPR038556">
    <property type="entry name" value="TAC_Gp13-like_sf"/>
</dbReference>
<dbReference type="RefSeq" id="WP_072596414.1">
    <property type="nucleotide sequence ID" value="NZ_CP018221.1"/>
</dbReference>
<protein>
    <recommendedName>
        <fullName evidence="3">Phage tail protein</fullName>
    </recommendedName>
</protein>
<keyword evidence="2" id="KW-1185">Reference proteome</keyword>
<name>A0A1L3ZT98_9SPHN</name>
<dbReference type="AlphaFoldDB" id="A0A1L3ZT98"/>
<evidence type="ECO:0008006" key="3">
    <source>
        <dbReference type="Google" id="ProtNLM"/>
    </source>
</evidence>
<reference evidence="2" key="1">
    <citation type="submission" date="2016-11" db="EMBL/GenBank/DDBJ databases">
        <title>Complete Genome Sequence of alachlor-degrading Sphingomonas sp. strain JJ-A5.</title>
        <authorList>
            <person name="Lee H."/>
            <person name="Ka J.-O."/>
        </authorList>
    </citation>
    <scope>NUCLEOTIDE SEQUENCE [LARGE SCALE GENOMIC DNA]</scope>
    <source>
        <strain evidence="2">JJ-A5</strain>
    </source>
</reference>
<dbReference type="KEGG" id="sphj:BSL82_05670"/>